<dbReference type="Proteomes" id="UP001597118">
    <property type="component" value="Unassembled WGS sequence"/>
</dbReference>
<dbReference type="SUPFAM" id="SSF51556">
    <property type="entry name" value="Metallo-dependent hydrolases"/>
    <property type="match status" value="1"/>
</dbReference>
<dbReference type="InterPro" id="IPR032466">
    <property type="entry name" value="Metal_Hydrolase"/>
</dbReference>
<name>A0ABW4IAK1_9SPHI</name>
<gene>
    <name evidence="3" type="ORF">ACFSAH_03815</name>
</gene>
<dbReference type="EMBL" id="JBHUDG010000003">
    <property type="protein sequence ID" value="MFD1628987.1"/>
    <property type="molecule type" value="Genomic_DNA"/>
</dbReference>
<dbReference type="Pfam" id="PF01979">
    <property type="entry name" value="Amidohydro_1"/>
    <property type="match status" value="1"/>
</dbReference>
<feature type="domain" description="Amidohydrolase-related" evidence="2">
    <location>
        <begin position="51"/>
        <end position="372"/>
    </location>
</feature>
<evidence type="ECO:0000313" key="4">
    <source>
        <dbReference type="Proteomes" id="UP001597118"/>
    </source>
</evidence>
<accession>A0ABW4IAK1</accession>
<dbReference type="Gene3D" id="2.30.40.10">
    <property type="entry name" value="Urease, subunit C, domain 1"/>
    <property type="match status" value="1"/>
</dbReference>
<evidence type="ECO:0000259" key="2">
    <source>
        <dbReference type="Pfam" id="PF01979"/>
    </source>
</evidence>
<reference evidence="4" key="1">
    <citation type="journal article" date="2019" name="Int. J. Syst. Evol. Microbiol.">
        <title>The Global Catalogue of Microorganisms (GCM) 10K type strain sequencing project: providing services to taxonomists for standard genome sequencing and annotation.</title>
        <authorList>
            <consortium name="The Broad Institute Genomics Platform"/>
            <consortium name="The Broad Institute Genome Sequencing Center for Infectious Disease"/>
            <person name="Wu L."/>
            <person name="Ma J."/>
        </authorList>
    </citation>
    <scope>NUCLEOTIDE SEQUENCE [LARGE SCALE GENOMIC DNA]</scope>
    <source>
        <strain evidence="4">CCUG 53762</strain>
    </source>
</reference>
<comment type="caution">
    <text evidence="3">The sequence shown here is derived from an EMBL/GenBank/DDBJ whole genome shotgun (WGS) entry which is preliminary data.</text>
</comment>
<dbReference type="InterPro" id="IPR011059">
    <property type="entry name" value="Metal-dep_hydrolase_composite"/>
</dbReference>
<evidence type="ECO:0000313" key="3">
    <source>
        <dbReference type="EMBL" id="MFD1628987.1"/>
    </source>
</evidence>
<dbReference type="InterPro" id="IPR006680">
    <property type="entry name" value="Amidohydro-rel"/>
</dbReference>
<proteinExistence type="predicted"/>
<dbReference type="PANTHER" id="PTHR43794:SF11">
    <property type="entry name" value="AMIDOHYDROLASE-RELATED DOMAIN-CONTAINING PROTEIN"/>
    <property type="match status" value="1"/>
</dbReference>
<sequence>MKKFTADYVYTVEDKEPIPNGLVVTDDDGKILSITSYSGDNNKDVIYHKGVIVPGFINSHCHLELSHLKGKIKEKEGLPSFIKNVIAIRNVAEAEIEKAMIAADKQMQKNGIVGVGDISNTVISADIKAKSPIRYHTFVEMVGLDPAKSQELITKADALKSKFEHSGSASITLHASYTLSKALVKDLRRYCKNEKNLISLHSQENEDENAFYRYKTGAFVQLYEDLGINLDYFVAMSKNTLQAIVPLLPQDQNVLLVHNTFTTLKDVYMLRRFNVDIFWCFCPGANLYIENTMPNFKFFEKSGYLATLGTDSLASNHSLSILDEMKLVQKSGRGISFDEMLEWATINGAKFFGWDSELGSIKKGKTPGLNLITNFKDGHITPKSEVVKLI</sequence>
<dbReference type="PANTHER" id="PTHR43794">
    <property type="entry name" value="AMINOHYDROLASE SSNA-RELATED"/>
    <property type="match status" value="1"/>
</dbReference>
<dbReference type="Gene3D" id="3.20.20.140">
    <property type="entry name" value="Metal-dependent hydrolases"/>
    <property type="match status" value="1"/>
</dbReference>
<keyword evidence="4" id="KW-1185">Reference proteome</keyword>
<protein>
    <submittedName>
        <fullName evidence="3">Amidohydrolase family protein</fullName>
    </submittedName>
</protein>
<organism evidence="3 4">
    <name type="scientific">Pseudopedobacter beijingensis</name>
    <dbReference type="NCBI Taxonomy" id="1207056"/>
    <lineage>
        <taxon>Bacteria</taxon>
        <taxon>Pseudomonadati</taxon>
        <taxon>Bacteroidota</taxon>
        <taxon>Sphingobacteriia</taxon>
        <taxon>Sphingobacteriales</taxon>
        <taxon>Sphingobacteriaceae</taxon>
        <taxon>Pseudopedobacter</taxon>
    </lineage>
</organism>
<evidence type="ECO:0000256" key="1">
    <source>
        <dbReference type="ARBA" id="ARBA00022801"/>
    </source>
</evidence>
<dbReference type="RefSeq" id="WP_379661368.1">
    <property type="nucleotide sequence ID" value="NZ_JBHUDG010000003.1"/>
</dbReference>
<keyword evidence="1" id="KW-0378">Hydrolase</keyword>
<dbReference type="SUPFAM" id="SSF51338">
    <property type="entry name" value="Composite domain of metallo-dependent hydrolases"/>
    <property type="match status" value="1"/>
</dbReference>
<dbReference type="InterPro" id="IPR050287">
    <property type="entry name" value="MTA/SAH_deaminase"/>
</dbReference>